<name>A0AAD8YF28_9STRA</name>
<proteinExistence type="inferred from homology"/>
<evidence type="ECO:0000256" key="9">
    <source>
        <dbReference type="ARBA" id="ARBA00023136"/>
    </source>
</evidence>
<protein>
    <submittedName>
        <fullName evidence="12">Diacylglycerol O-acyltransferase</fullName>
        <ecNumber evidence="12">2.3.1.20</ecNumber>
    </submittedName>
</protein>
<dbReference type="PANTHER" id="PTHR12317:SF63">
    <property type="entry name" value="DIACYLGLYCEROL O-ACYLTRANSFERASE 2"/>
    <property type="match status" value="1"/>
</dbReference>
<keyword evidence="4 12" id="KW-0808">Transferase</keyword>
<accession>A0AAD8YF28</accession>
<evidence type="ECO:0000256" key="1">
    <source>
        <dbReference type="ARBA" id="ARBA00004477"/>
    </source>
</evidence>
<evidence type="ECO:0000256" key="7">
    <source>
        <dbReference type="ARBA" id="ARBA00022989"/>
    </source>
</evidence>
<evidence type="ECO:0000256" key="3">
    <source>
        <dbReference type="ARBA" id="ARBA00022516"/>
    </source>
</evidence>
<dbReference type="InterPro" id="IPR007130">
    <property type="entry name" value="DAGAT"/>
</dbReference>
<dbReference type="Pfam" id="PF03982">
    <property type="entry name" value="DAGAT"/>
    <property type="match status" value="2"/>
</dbReference>
<evidence type="ECO:0000313" key="13">
    <source>
        <dbReference type="Proteomes" id="UP001224775"/>
    </source>
</evidence>
<dbReference type="GO" id="GO:0005789">
    <property type="term" value="C:endoplasmic reticulum membrane"/>
    <property type="evidence" value="ECO:0007669"/>
    <property type="project" value="UniProtKB-SubCell"/>
</dbReference>
<comment type="similarity">
    <text evidence="2">Belongs to the diacylglycerol acyltransferase family.</text>
</comment>
<evidence type="ECO:0000256" key="11">
    <source>
        <dbReference type="SAM" id="Phobius"/>
    </source>
</evidence>
<evidence type="ECO:0000256" key="4">
    <source>
        <dbReference type="ARBA" id="ARBA00022679"/>
    </source>
</evidence>
<evidence type="ECO:0000256" key="6">
    <source>
        <dbReference type="ARBA" id="ARBA00022824"/>
    </source>
</evidence>
<evidence type="ECO:0000256" key="8">
    <source>
        <dbReference type="ARBA" id="ARBA00023098"/>
    </source>
</evidence>
<gene>
    <name evidence="12" type="ORF">QTG54_004795</name>
</gene>
<comment type="subcellular location">
    <subcellularLocation>
        <location evidence="1">Endoplasmic reticulum membrane</location>
        <topology evidence="1">Multi-pass membrane protein</topology>
    </subcellularLocation>
</comment>
<dbReference type="EC" id="2.3.1.20" evidence="12"/>
<evidence type="ECO:0000256" key="10">
    <source>
        <dbReference type="ARBA" id="ARBA00023315"/>
    </source>
</evidence>
<comment type="caution">
    <text evidence="12">The sequence shown here is derived from an EMBL/GenBank/DDBJ whole genome shotgun (WGS) entry which is preliminary data.</text>
</comment>
<dbReference type="SUPFAM" id="SSF69593">
    <property type="entry name" value="Glycerol-3-phosphate (1)-acyltransferase"/>
    <property type="match status" value="2"/>
</dbReference>
<dbReference type="Proteomes" id="UP001224775">
    <property type="component" value="Unassembled WGS sequence"/>
</dbReference>
<sequence length="532" mass="60166">MNDGVKNGSSVDSSKWRVNETPQDCGLVPSIAVSLWLGWNGIVLCLVLYAIILANSLHRTVIFGLMTLSLLLPPDFPGKAGHKLGDWIMLKAEQYFGLKTIIEDEEGLLKYSEEKAIIYAFSPHDMLPFGVFAFNPILNRVPGGSTMHCLMTSAIFNIPFLKHVYTWVKAKPVDKKTFMGRLHKNKSFTFCPGGVQEVILLDPQKPDDLVLFLQNRKGFIKLALSTGSPIVPVFGFNLDGTFGYWFPKGALIEKLSRMIGFLPMIYWGRFGIPFGIPHPKKLTIVVGSPIDVPKMDEVTKEKIDEYHQLFVDELIKLFERHKHSEGSYSTPRLEWHSLLHHALRSFCSEQKRKTFHLRSLCTISWPGPMGRQIGWWMITQSEKNFGLKTIIENEQELLKVSGGNRGTIFAMEPHDVIPIAAFSFSPVISRIPGDRNVCFLVSSGVFRLPFLRQIYSWAGSLPVDKETFLSRLNAGKALAFVPGGVHEILMLNKKKPRDLVLYLRNRKGFIKLALQTGSPIVPVFVYHLRWEL</sequence>
<dbReference type="PANTHER" id="PTHR12317">
    <property type="entry name" value="DIACYLGLYCEROL O-ACYLTRANSFERASE"/>
    <property type="match status" value="1"/>
</dbReference>
<evidence type="ECO:0000256" key="2">
    <source>
        <dbReference type="ARBA" id="ARBA00005420"/>
    </source>
</evidence>
<keyword evidence="3" id="KW-0444">Lipid biosynthesis</keyword>
<dbReference type="EMBL" id="JATAAI010000007">
    <property type="protein sequence ID" value="KAK1744262.1"/>
    <property type="molecule type" value="Genomic_DNA"/>
</dbReference>
<dbReference type="GO" id="GO:0004144">
    <property type="term" value="F:diacylglycerol O-acyltransferase activity"/>
    <property type="evidence" value="ECO:0007669"/>
    <property type="project" value="UniProtKB-EC"/>
</dbReference>
<evidence type="ECO:0000256" key="5">
    <source>
        <dbReference type="ARBA" id="ARBA00022692"/>
    </source>
</evidence>
<keyword evidence="9 11" id="KW-0472">Membrane</keyword>
<keyword evidence="13" id="KW-1185">Reference proteome</keyword>
<dbReference type="GO" id="GO:0019432">
    <property type="term" value="P:triglyceride biosynthetic process"/>
    <property type="evidence" value="ECO:0007669"/>
    <property type="project" value="TreeGrafter"/>
</dbReference>
<keyword evidence="6" id="KW-0256">Endoplasmic reticulum</keyword>
<dbReference type="AlphaFoldDB" id="A0AAD8YF28"/>
<reference evidence="12" key="1">
    <citation type="submission" date="2023-06" db="EMBL/GenBank/DDBJ databases">
        <title>Survivors Of The Sea: Transcriptome response of Skeletonema marinoi to long-term dormancy.</title>
        <authorList>
            <person name="Pinder M.I.M."/>
            <person name="Kourtchenko O."/>
            <person name="Robertson E.K."/>
            <person name="Larsson T."/>
            <person name="Maumus F."/>
            <person name="Osuna-Cruz C.M."/>
            <person name="Vancaester E."/>
            <person name="Stenow R."/>
            <person name="Vandepoele K."/>
            <person name="Ploug H."/>
            <person name="Bruchert V."/>
            <person name="Godhe A."/>
            <person name="Topel M."/>
        </authorList>
    </citation>
    <scope>NUCLEOTIDE SEQUENCE</scope>
    <source>
        <strain evidence="12">R05AC</strain>
    </source>
</reference>
<keyword evidence="5 11" id="KW-0812">Transmembrane</keyword>
<keyword evidence="8" id="KW-0443">Lipid metabolism</keyword>
<keyword evidence="10 12" id="KW-0012">Acyltransferase</keyword>
<evidence type="ECO:0000313" key="12">
    <source>
        <dbReference type="EMBL" id="KAK1744262.1"/>
    </source>
</evidence>
<feature type="transmembrane region" description="Helical" evidence="11">
    <location>
        <begin position="36"/>
        <end position="57"/>
    </location>
</feature>
<organism evidence="12 13">
    <name type="scientific">Skeletonema marinoi</name>
    <dbReference type="NCBI Taxonomy" id="267567"/>
    <lineage>
        <taxon>Eukaryota</taxon>
        <taxon>Sar</taxon>
        <taxon>Stramenopiles</taxon>
        <taxon>Ochrophyta</taxon>
        <taxon>Bacillariophyta</taxon>
        <taxon>Coscinodiscophyceae</taxon>
        <taxon>Thalassiosirophycidae</taxon>
        <taxon>Thalassiosirales</taxon>
        <taxon>Skeletonemataceae</taxon>
        <taxon>Skeletonema</taxon>
        <taxon>Skeletonema marinoi-dohrnii complex</taxon>
    </lineage>
</organism>
<keyword evidence="7 11" id="KW-1133">Transmembrane helix</keyword>